<keyword evidence="7 12" id="KW-0256">Endoplasmic reticulum</keyword>
<dbReference type="GO" id="GO:0006487">
    <property type="term" value="P:protein N-linked glycosylation"/>
    <property type="evidence" value="ECO:0007669"/>
    <property type="project" value="TreeGrafter"/>
</dbReference>
<evidence type="ECO:0000256" key="1">
    <source>
        <dbReference type="ARBA" id="ARBA00004477"/>
    </source>
</evidence>
<comment type="function">
    <text evidence="10">Mannosyltransferase that operates in the biosynthetic pathway of dolichol-linked oligosaccharides, the glycan precursors employed in protein asparagine (N)-glycosylation. The assembly of dolichol-linked oligosaccharides begins on the cytosolic side of the endoplasmic reticulum membrane and finishes in its lumen. The sequential addition of sugars to dolichol pyrophosphate produces dolichol-linked oligosaccharides containing fourteen sugars, including two GlcNAcs, nine mannoses and three glucoses. Once assembled, the oligosaccharide is transferred from the lipid to nascent proteins by oligosaccharyltransferases. In the lumen of the endoplasmic reticulum, adds the eighth mannose residue in an alpha-1,6 linkage onto Man(7)GlcNAc(2)-PP-dolichol to produce Man(8)GlcNAc(2)-PP-dolichol.</text>
</comment>
<evidence type="ECO:0000256" key="13">
    <source>
        <dbReference type="SAM" id="SignalP"/>
    </source>
</evidence>
<dbReference type="RefSeq" id="XP_043047011.1">
    <property type="nucleotide sequence ID" value="XM_043193870.1"/>
</dbReference>
<dbReference type="InterPro" id="IPR005599">
    <property type="entry name" value="GPI_mannosylTrfase"/>
</dbReference>
<feature type="transmembrane region" description="Helical" evidence="12">
    <location>
        <begin position="192"/>
        <end position="214"/>
    </location>
</feature>
<organism evidence="14 15">
    <name type="scientific">Scheffersomyces spartinae</name>
    <dbReference type="NCBI Taxonomy" id="45513"/>
    <lineage>
        <taxon>Eukaryota</taxon>
        <taxon>Fungi</taxon>
        <taxon>Dikarya</taxon>
        <taxon>Ascomycota</taxon>
        <taxon>Saccharomycotina</taxon>
        <taxon>Pichiomycetes</taxon>
        <taxon>Debaryomycetaceae</taxon>
        <taxon>Scheffersomyces</taxon>
    </lineage>
</organism>
<evidence type="ECO:0000256" key="11">
    <source>
        <dbReference type="ARBA" id="ARBA00048899"/>
    </source>
</evidence>
<feature type="transmembrane region" description="Helical" evidence="12">
    <location>
        <begin position="104"/>
        <end position="125"/>
    </location>
</feature>
<dbReference type="GO" id="GO:0052917">
    <property type="term" value="F:dol-P-Man:Man(7)GlcNAc(2)-PP-Dol alpha-1,6-mannosyltransferase activity"/>
    <property type="evidence" value="ECO:0007669"/>
    <property type="project" value="UniProtKB-EC"/>
</dbReference>
<feature type="transmembrane region" description="Helical" evidence="12">
    <location>
        <begin position="359"/>
        <end position="378"/>
    </location>
</feature>
<evidence type="ECO:0000256" key="2">
    <source>
        <dbReference type="ARBA" id="ARBA00004922"/>
    </source>
</evidence>
<dbReference type="GO" id="GO:0005789">
    <property type="term" value="C:endoplasmic reticulum membrane"/>
    <property type="evidence" value="ECO:0007669"/>
    <property type="project" value="UniProtKB-SubCell"/>
</dbReference>
<comment type="subcellular location">
    <subcellularLocation>
        <location evidence="1 12">Endoplasmic reticulum membrane</location>
        <topology evidence="1 12">Multi-pass membrane protein</topology>
    </subcellularLocation>
</comment>
<dbReference type="EC" id="2.4.1.-" evidence="12"/>
<evidence type="ECO:0000256" key="7">
    <source>
        <dbReference type="ARBA" id="ARBA00022824"/>
    </source>
</evidence>
<gene>
    <name evidence="14" type="primary">ALG12</name>
    <name evidence="14" type="ORF">KQ657_003135</name>
</gene>
<comment type="similarity">
    <text evidence="3 12">Belongs to the glycosyltransferase 22 family.</text>
</comment>
<feature type="chain" id="PRO_5040492406" description="Mannosyltransferase" evidence="13">
    <location>
        <begin position="24"/>
        <end position="613"/>
    </location>
</feature>
<reference evidence="14" key="1">
    <citation type="submission" date="2021-03" db="EMBL/GenBank/DDBJ databases">
        <authorList>
            <person name="Palmer J.M."/>
        </authorList>
    </citation>
    <scope>NUCLEOTIDE SEQUENCE</scope>
    <source>
        <strain evidence="14">ARV_011</strain>
    </source>
</reference>
<feature type="signal peptide" evidence="13">
    <location>
        <begin position="1"/>
        <end position="23"/>
    </location>
</feature>
<evidence type="ECO:0000256" key="4">
    <source>
        <dbReference type="ARBA" id="ARBA00022676"/>
    </source>
</evidence>
<proteinExistence type="inferred from homology"/>
<keyword evidence="4 12" id="KW-0328">Glycosyltransferase</keyword>
<feature type="transmembrane region" description="Helical" evidence="12">
    <location>
        <begin position="226"/>
        <end position="246"/>
    </location>
</feature>
<keyword evidence="8 12" id="KW-1133">Transmembrane helix</keyword>
<evidence type="ECO:0000256" key="12">
    <source>
        <dbReference type="RuleBase" id="RU363075"/>
    </source>
</evidence>
<name>A0A9P7V5E3_9ASCO</name>
<dbReference type="AlphaFoldDB" id="A0A9P7V5E3"/>
<keyword evidence="9 12" id="KW-0472">Membrane</keyword>
<keyword evidence="15" id="KW-1185">Reference proteome</keyword>
<evidence type="ECO:0000256" key="6">
    <source>
        <dbReference type="ARBA" id="ARBA00022692"/>
    </source>
</evidence>
<feature type="transmembrane region" description="Helical" evidence="12">
    <location>
        <begin position="68"/>
        <end position="92"/>
    </location>
</feature>
<sequence length="613" mass="68649">MYRWSKALEALLILVVGYHLAIAPYTKVEESFTIQAAHDVMTYGVYPQTVIEDNYDHVNFPGVVPRTFVGSLVLGYIAKAIMGLFTVLGIDLSRMSDSQIIGQYIVRGTLGIINVLSLISIKDAINSVTFKDRSKSGGGAKRKGVVGFFYLLILSSLFHLLFYSSRTLPNFVALPLVNHSISKLIVGDITGFTWLGLTAVIFRLEVGVFGFIIAITSSLGFGQSNVFINLMLLAIGSLAGLFASGFVDSYFWGYWVIPEFSAMYFNVLQGKSSEWGVEPFWSYFTVHLPKLFKLILIPLLLKGFASDPADDGSTGSNAANDPAVVVVPHPARHGLRILFTSSLLYVIAMSFQPHKEWRFIIYVIPIFALQAANGAYEISHMFSKGIVFKLWILITILSLLGGVVVSLFMGYVSSFNYPGGEAIEYVNHYVLNDKKDVTVHLDVATCMTGFTRFTELKQDDGDVIVTYDKTEDPHQLMEKWNDFDLLVLSVTPDSDNWQLVHSITKYTRFNTLPVIFMIQELIHDKHYLPLLIMTMIDEAIEGRFDEFKRLLNSFIMTNNYLGVYKRIGNKITDIGSEVESQVVDEKNQQESNIDVEDVLSDINQEIDAIEAMT</sequence>
<feature type="transmembrane region" description="Helical" evidence="12">
    <location>
        <begin position="145"/>
        <end position="163"/>
    </location>
</feature>
<evidence type="ECO:0000256" key="8">
    <source>
        <dbReference type="ARBA" id="ARBA00022989"/>
    </source>
</evidence>
<keyword evidence="5" id="KW-0808">Transferase</keyword>
<dbReference type="Proteomes" id="UP000790833">
    <property type="component" value="Unassembled WGS sequence"/>
</dbReference>
<evidence type="ECO:0000256" key="5">
    <source>
        <dbReference type="ARBA" id="ARBA00022679"/>
    </source>
</evidence>
<evidence type="ECO:0000256" key="3">
    <source>
        <dbReference type="ARBA" id="ARBA00007063"/>
    </source>
</evidence>
<dbReference type="PANTHER" id="PTHR22760">
    <property type="entry name" value="GLYCOSYLTRANSFERASE"/>
    <property type="match status" value="1"/>
</dbReference>
<protein>
    <recommendedName>
        <fullName evidence="12">Mannosyltransferase</fullName>
        <ecNumber evidence="12">2.4.1.-</ecNumber>
    </recommendedName>
</protein>
<comment type="pathway">
    <text evidence="2">Protein modification; protein glycosylation.</text>
</comment>
<dbReference type="EMBL" id="JAHMUF010000029">
    <property type="protein sequence ID" value="KAG7191459.1"/>
    <property type="molecule type" value="Genomic_DNA"/>
</dbReference>
<dbReference type="GeneID" id="66116509"/>
<comment type="catalytic activity">
    <reaction evidence="11">
        <text>an alpha-D-Man-(1-&gt;2)-alpha-D-Man-(1-&gt;2)-alpha-D-Man-(1-&gt;3)-[alpha-D-Man-(1-&gt;2)-alpha-D-Man-(1-&gt;3)-alpha-D-Man-(1-&gt;6)]-beta-D-Man-(1-&gt;4)-beta-D-GlcNAc-(1-&gt;4)-alpha-D-GlcNAc-diphospho-di-trans,poly-cis-dolichol + a di-trans,poly-cis-dolichyl beta-D-mannosyl phosphate = an alpha-D-Man-(1-&gt;2)-alpha-D-Man-(1-&gt;2)-alpha-D-Man-(1-&gt;3)-[alpha-D-Man-(1-&gt;2)-alpha-D-Man-(1-&gt;3)-[alpha-D-Man-(1-&gt;6)]-alpha-D-Man-(1-&gt;6)]-beta-D-Man-(1-&gt;4)-beta-D-GlcNAc-(1-&gt;4)-alpha-D-GlcNAc-diphospho-di-trans,poly-cis-dolichol + a di-trans,poly-cis-dolichyl phosphate + H(+)</text>
        <dbReference type="Rhea" id="RHEA:29535"/>
        <dbReference type="Rhea" id="RHEA-COMP:19498"/>
        <dbReference type="Rhea" id="RHEA-COMP:19501"/>
        <dbReference type="Rhea" id="RHEA-COMP:19518"/>
        <dbReference type="Rhea" id="RHEA-COMP:19519"/>
        <dbReference type="ChEBI" id="CHEBI:15378"/>
        <dbReference type="ChEBI" id="CHEBI:57683"/>
        <dbReference type="ChEBI" id="CHEBI:58211"/>
        <dbReference type="ChEBI" id="CHEBI:132517"/>
        <dbReference type="ChEBI" id="CHEBI:132519"/>
        <dbReference type="EC" id="2.4.1.260"/>
    </reaction>
    <physiologicalReaction direction="left-to-right" evidence="11">
        <dbReference type="Rhea" id="RHEA:29536"/>
    </physiologicalReaction>
</comment>
<dbReference type="PANTHER" id="PTHR22760:SF1">
    <property type="entry name" value="DOL-P-MAN:MAN(7)GLCNAC(2)-PP-DOL ALPHA-1,6-MANNOSYLTRANSFERASE"/>
    <property type="match status" value="1"/>
</dbReference>
<keyword evidence="6 12" id="KW-0812">Transmembrane</keyword>
<accession>A0A9P7V5E3</accession>
<evidence type="ECO:0000256" key="9">
    <source>
        <dbReference type="ARBA" id="ARBA00023136"/>
    </source>
</evidence>
<evidence type="ECO:0000256" key="10">
    <source>
        <dbReference type="ARBA" id="ARBA00044721"/>
    </source>
</evidence>
<evidence type="ECO:0000313" key="15">
    <source>
        <dbReference type="Proteomes" id="UP000790833"/>
    </source>
</evidence>
<feature type="transmembrane region" description="Helical" evidence="12">
    <location>
        <begin position="390"/>
        <end position="412"/>
    </location>
</feature>
<dbReference type="Pfam" id="PF03901">
    <property type="entry name" value="Glyco_transf_22"/>
    <property type="match status" value="1"/>
</dbReference>
<evidence type="ECO:0000313" key="14">
    <source>
        <dbReference type="EMBL" id="KAG7191459.1"/>
    </source>
</evidence>
<keyword evidence="13" id="KW-0732">Signal</keyword>
<dbReference type="OrthoDB" id="19039at2759"/>
<comment type="caution">
    <text evidence="14">The sequence shown here is derived from an EMBL/GenBank/DDBJ whole genome shotgun (WGS) entry which is preliminary data.</text>
</comment>